<evidence type="ECO:0000313" key="2">
    <source>
        <dbReference type="EMBL" id="GBH21774.1"/>
    </source>
</evidence>
<comment type="caution">
    <text evidence="2">The sequence shown here is derived from an EMBL/GenBank/DDBJ whole genome shotgun (WGS) entry which is preliminary data.</text>
</comment>
<sequence>MDGNTLLDFEQFKALDINEQYMNYVREYKCKCDAKVSLIAAERYGLSRERRAKRGLVLPKGFNDLERLDQGMMIVMLRKVEKAIESNSPDTNNLIYNLKEECKTKRMSFEDLKSFTSDSLVQSTLNQLSRSDLCTFFALMCDLLAEVTPVTRKTLKTMPLVSNEVSTPLDNIKVINHEVGRVTETRYHKHSASFASLGELHTLQHLDVMSDELGVYNLGVAGTMFDCMYKDDEGKVMACSSISSWNDAVSFCSLMPRMSGKDEVHTIVRRLAGLPTKAVLCKDASIPHVRYHVGRAITYILSEYAISHCSIGYDEIGAPTFTFHAQHDVKRIPVTCCARPKPVKSQKRANNNVGKRHYNTWRWLGDSIGSVETPVDLGHHNRQDRGRRRRNDNQRQCSITRSTMVCATQTAQYQTAQYETIRTVMAPPVSACATPLPNIDDVHEYPALSNVACNSAINIQSFSNMTLDASAYYPAYYQA</sequence>
<name>A0A2V0R9N7_9ZZZZ</name>
<reference evidence="2" key="1">
    <citation type="submission" date="2017-04" db="EMBL/GenBank/DDBJ databases">
        <title>Unveiling RNA virosphere associated with marine microorganisms.</title>
        <authorList>
            <person name="Urayama S."/>
            <person name="Takaki Y."/>
            <person name="Nishi S."/>
            <person name="Yoshida Y."/>
            <person name="Deguchi S."/>
            <person name="Takai K."/>
            <person name="Nunoura T."/>
        </authorList>
    </citation>
    <scope>NUCLEOTIDE SEQUENCE</scope>
</reference>
<dbReference type="EMBL" id="BDQA01000322">
    <property type="protein sequence ID" value="GBH21774.1"/>
    <property type="molecule type" value="Genomic_RNA"/>
</dbReference>
<evidence type="ECO:0000256" key="1">
    <source>
        <dbReference type="SAM" id="MobiDB-lite"/>
    </source>
</evidence>
<organism evidence="2">
    <name type="scientific">viral metagenome</name>
    <dbReference type="NCBI Taxonomy" id="1070528"/>
    <lineage>
        <taxon>unclassified sequences</taxon>
        <taxon>metagenomes</taxon>
        <taxon>organismal metagenomes</taxon>
    </lineage>
</organism>
<dbReference type="AlphaFoldDB" id="A0A2V0R9N7"/>
<feature type="region of interest" description="Disordered" evidence="1">
    <location>
        <begin position="374"/>
        <end position="395"/>
    </location>
</feature>
<proteinExistence type="predicted"/>
<protein>
    <submittedName>
        <fullName evidence="2">Uncharacterized protein</fullName>
    </submittedName>
</protein>
<accession>A0A2V0R9N7</accession>